<gene>
    <name evidence="4" type="ORF">HC138_08485</name>
</gene>
<sequence length="487" mass="50818">MQKRWCSLLIPVLLAPSAQAADLSAESLSSLSSVGSSTLEVVRDASSLSSLPESSWKPLAGAPGSEAGSLDAVKRVPGSTGQRIRYTTTNEKGEKVAVTGAFYKHRRAKGLIALAPGTRGLGDQCAPSAGSSMLVRIEDGTVNINYEAPLVQKLLDAGYSVMVTDYIGLGTDGLHTYLNRVDQGHALIDAARAVAKPNQKVGFWGYSQGGGAAAAAAELVADYAPELNVMGTFSGAPPADPLGVLEQGTAPMLTAVAGFAAASYSESYPEFGEALQEHLTDEGKVWLEGLKGSCVVDASLSSPTDFSTLFTSGGSFAEVVHSDERLAKYLELNKMGTVAPSAPIMVLTNADDDLVPEPQATQLAEDYCAVGAQVEYRRVVVPGSPTQPLSSGRLQLTPRVPGSGHAAPLLLQADNAIAWMDDRFAEQPMKRVCPSDHPAYEVVEGLDAVEITALVLGILGMLGILGGAAWWVYTGSGPLSSLPSLPF</sequence>
<dbReference type="RefSeq" id="WP_167616919.1">
    <property type="nucleotide sequence ID" value="NZ_JAAUVV010000016.1"/>
</dbReference>
<keyword evidence="3" id="KW-0732">Signal</keyword>
<dbReference type="Pfam" id="PF03583">
    <property type="entry name" value="LIP"/>
    <property type="match status" value="1"/>
</dbReference>
<evidence type="ECO:0000313" key="5">
    <source>
        <dbReference type="Proteomes" id="UP000591626"/>
    </source>
</evidence>
<dbReference type="InterPro" id="IPR005152">
    <property type="entry name" value="Lipase_secreted"/>
</dbReference>
<keyword evidence="4" id="KW-0378">Hydrolase</keyword>
<evidence type="ECO:0000256" key="3">
    <source>
        <dbReference type="SAM" id="SignalP"/>
    </source>
</evidence>
<dbReference type="Proteomes" id="UP000591626">
    <property type="component" value="Unassembled WGS sequence"/>
</dbReference>
<protein>
    <submittedName>
        <fullName evidence="4">Alpha/beta fold hydrolase</fullName>
    </submittedName>
</protein>
<comment type="caution">
    <text evidence="4">The sequence shown here is derived from an EMBL/GenBank/DDBJ whole genome shotgun (WGS) entry which is preliminary data.</text>
</comment>
<keyword evidence="2" id="KW-0472">Membrane</keyword>
<feature type="region of interest" description="Disordered" evidence="1">
    <location>
        <begin position="51"/>
        <end position="71"/>
    </location>
</feature>
<dbReference type="InterPro" id="IPR029058">
    <property type="entry name" value="AB_hydrolase_fold"/>
</dbReference>
<feature type="signal peptide" evidence="3">
    <location>
        <begin position="1"/>
        <end position="20"/>
    </location>
</feature>
<dbReference type="GO" id="GO:0016042">
    <property type="term" value="P:lipid catabolic process"/>
    <property type="evidence" value="ECO:0007669"/>
    <property type="project" value="InterPro"/>
</dbReference>
<proteinExistence type="predicted"/>
<feature type="chain" id="PRO_5043036927" evidence="3">
    <location>
        <begin position="21"/>
        <end position="487"/>
    </location>
</feature>
<accession>A0AAP7CCL4</accession>
<feature type="transmembrane region" description="Helical" evidence="2">
    <location>
        <begin position="451"/>
        <end position="473"/>
    </location>
</feature>
<dbReference type="AlphaFoldDB" id="A0AAP7CCL4"/>
<dbReference type="PANTHER" id="PTHR34853:SF1">
    <property type="entry name" value="LIPASE 5"/>
    <property type="match status" value="1"/>
</dbReference>
<evidence type="ECO:0000256" key="2">
    <source>
        <dbReference type="SAM" id="Phobius"/>
    </source>
</evidence>
<name>A0AAP7CCL4_9CORY</name>
<evidence type="ECO:0000256" key="1">
    <source>
        <dbReference type="SAM" id="MobiDB-lite"/>
    </source>
</evidence>
<keyword evidence="2" id="KW-1133">Transmembrane helix</keyword>
<organism evidence="4 5">
    <name type="scientific">Corynebacterium coyleae</name>
    <dbReference type="NCBI Taxonomy" id="53374"/>
    <lineage>
        <taxon>Bacteria</taxon>
        <taxon>Bacillati</taxon>
        <taxon>Actinomycetota</taxon>
        <taxon>Actinomycetes</taxon>
        <taxon>Mycobacteriales</taxon>
        <taxon>Corynebacteriaceae</taxon>
        <taxon>Corynebacterium</taxon>
    </lineage>
</organism>
<dbReference type="EMBL" id="JAAUVV010000016">
    <property type="protein sequence ID" value="NJJ04382.1"/>
    <property type="molecule type" value="Genomic_DNA"/>
</dbReference>
<evidence type="ECO:0000313" key="4">
    <source>
        <dbReference type="EMBL" id="NJJ04382.1"/>
    </source>
</evidence>
<dbReference type="PANTHER" id="PTHR34853">
    <property type="match status" value="1"/>
</dbReference>
<keyword evidence="2" id="KW-0812">Transmembrane</keyword>
<reference evidence="4 5" key="1">
    <citation type="submission" date="2020-03" db="EMBL/GenBank/DDBJ databases">
        <title>Draft genome sequences of bacterial isolates from the female urobiome.</title>
        <authorList>
            <person name="Miller-Ensminger T."/>
            <person name="Wolfe A.J."/>
            <person name="Putonti C."/>
        </authorList>
    </citation>
    <scope>NUCLEOTIDE SEQUENCE [LARGE SCALE GENOMIC DNA]</scope>
    <source>
        <strain evidence="4 5">UMB8490</strain>
    </source>
</reference>
<dbReference type="Gene3D" id="3.40.50.1820">
    <property type="entry name" value="alpha/beta hydrolase"/>
    <property type="match status" value="2"/>
</dbReference>
<dbReference type="GO" id="GO:0004806">
    <property type="term" value="F:triacylglycerol lipase activity"/>
    <property type="evidence" value="ECO:0007669"/>
    <property type="project" value="InterPro"/>
</dbReference>
<dbReference type="SUPFAM" id="SSF53474">
    <property type="entry name" value="alpha/beta-Hydrolases"/>
    <property type="match status" value="1"/>
</dbReference>